<evidence type="ECO:0000313" key="1">
    <source>
        <dbReference type="Proteomes" id="UP000887580"/>
    </source>
</evidence>
<accession>A0AC35GDU2</accession>
<dbReference type="WBParaSite" id="PS1159_v2.g4249.t1">
    <property type="protein sequence ID" value="PS1159_v2.g4249.t1"/>
    <property type="gene ID" value="PS1159_v2.g4249"/>
</dbReference>
<protein>
    <submittedName>
        <fullName evidence="2">Uncharacterized protein</fullName>
    </submittedName>
</protein>
<name>A0AC35GDU2_9BILA</name>
<evidence type="ECO:0000313" key="2">
    <source>
        <dbReference type="WBParaSite" id="PS1159_v2.g4249.t1"/>
    </source>
</evidence>
<reference evidence="2" key="1">
    <citation type="submission" date="2022-11" db="UniProtKB">
        <authorList>
            <consortium name="WormBaseParasite"/>
        </authorList>
    </citation>
    <scope>IDENTIFICATION</scope>
</reference>
<organism evidence="1 2">
    <name type="scientific">Panagrolaimus sp. PS1159</name>
    <dbReference type="NCBI Taxonomy" id="55785"/>
    <lineage>
        <taxon>Eukaryota</taxon>
        <taxon>Metazoa</taxon>
        <taxon>Ecdysozoa</taxon>
        <taxon>Nematoda</taxon>
        <taxon>Chromadorea</taxon>
        <taxon>Rhabditida</taxon>
        <taxon>Tylenchina</taxon>
        <taxon>Panagrolaimomorpha</taxon>
        <taxon>Panagrolaimoidea</taxon>
        <taxon>Panagrolaimidae</taxon>
        <taxon>Panagrolaimus</taxon>
    </lineage>
</organism>
<dbReference type="Proteomes" id="UP000887580">
    <property type="component" value="Unplaced"/>
</dbReference>
<sequence length="192" mass="21547">MPSSATSSTKKPLHPDSTINASIVETISNNATTVEDAFISFQELIGDALNSSTVAATKMIQVMAEVFTQQQQILNLQIENQEMLKETQELLKTVNSTQQQLLSREPQLQMVQPEKRVIIEPERRVTINLPKEIAPLIKLESPKRSVSPSLKRRRGRSQPAPKKTKFLNTALTMQLSALVEALIEYKDRYATC</sequence>
<proteinExistence type="predicted"/>